<organism evidence="6 7">
    <name type="scientific">Vulcaniibacterium thermophilum</name>
    <dbReference type="NCBI Taxonomy" id="1169913"/>
    <lineage>
        <taxon>Bacteria</taxon>
        <taxon>Pseudomonadati</taxon>
        <taxon>Pseudomonadota</taxon>
        <taxon>Gammaproteobacteria</taxon>
        <taxon>Lysobacterales</taxon>
        <taxon>Lysobacteraceae</taxon>
        <taxon>Vulcaniibacterium</taxon>
    </lineage>
</organism>
<evidence type="ECO:0000259" key="5">
    <source>
        <dbReference type="Pfam" id="PF20410"/>
    </source>
</evidence>
<keyword evidence="7" id="KW-1185">Reference proteome</keyword>
<dbReference type="GO" id="GO:0005524">
    <property type="term" value="F:ATP binding"/>
    <property type="evidence" value="ECO:0007669"/>
    <property type="project" value="UniProtKB-KW"/>
</dbReference>
<feature type="domain" description="X-Tfes XVIPCD" evidence="5">
    <location>
        <begin position="714"/>
        <end position="811"/>
    </location>
</feature>
<evidence type="ECO:0008006" key="8">
    <source>
        <dbReference type="Google" id="ProtNLM"/>
    </source>
</evidence>
<dbReference type="Proteomes" id="UP000636453">
    <property type="component" value="Unassembled WGS sequence"/>
</dbReference>
<reference evidence="6" key="1">
    <citation type="journal article" date="2014" name="Int. J. Syst. Evol. Microbiol.">
        <title>Complete genome sequence of Corynebacterium casei LMG S-19264T (=DSM 44701T), isolated from a smear-ripened cheese.</title>
        <authorList>
            <consortium name="US DOE Joint Genome Institute (JGI-PGF)"/>
            <person name="Walter F."/>
            <person name="Albersmeier A."/>
            <person name="Kalinowski J."/>
            <person name="Ruckert C."/>
        </authorList>
    </citation>
    <scope>NUCLEOTIDE SEQUENCE</scope>
    <source>
        <strain evidence="6">KCTC 32020</strain>
    </source>
</reference>
<evidence type="ECO:0000313" key="7">
    <source>
        <dbReference type="Proteomes" id="UP000636453"/>
    </source>
</evidence>
<dbReference type="InterPro" id="IPR046519">
    <property type="entry name" value="X-Tfes_XVIPCD"/>
</dbReference>
<name>A0A918Z8Z0_9GAMM</name>
<keyword evidence="1" id="KW-0547">Nucleotide-binding</keyword>
<feature type="region of interest" description="Disordered" evidence="3">
    <location>
        <begin position="922"/>
        <end position="950"/>
    </location>
</feature>
<reference evidence="6" key="2">
    <citation type="submission" date="2020-09" db="EMBL/GenBank/DDBJ databases">
        <authorList>
            <person name="Sun Q."/>
            <person name="Kim S."/>
        </authorList>
    </citation>
    <scope>NUCLEOTIDE SEQUENCE</scope>
    <source>
        <strain evidence="6">KCTC 32020</strain>
    </source>
</reference>
<evidence type="ECO:0000259" key="4">
    <source>
        <dbReference type="Pfam" id="PF06414"/>
    </source>
</evidence>
<dbReference type="GO" id="GO:0016301">
    <property type="term" value="F:kinase activity"/>
    <property type="evidence" value="ECO:0007669"/>
    <property type="project" value="InterPro"/>
</dbReference>
<dbReference type="InterPro" id="IPR027417">
    <property type="entry name" value="P-loop_NTPase"/>
</dbReference>
<keyword evidence="2" id="KW-0067">ATP-binding</keyword>
<dbReference type="InterPro" id="IPR010488">
    <property type="entry name" value="Zeta_toxin_domain"/>
</dbReference>
<evidence type="ECO:0000256" key="2">
    <source>
        <dbReference type="ARBA" id="ARBA00022840"/>
    </source>
</evidence>
<sequence>MSGDLVAVDPDELRKHHPSIQTLHQQHPYTWPKHTHPDASQWADELLDAVIDGRKNLIYDTTLANDEWGVKVVKRLQAAGYDVEVRAVAAHRLESELGVNERFADSLDRKGHGRYVPAEARDAIYAKLPRSLDTIHAKTGVRVRLFDREGAELYDSRTDPRPPGAALEQVREARTQAPRLTRQLRDGWREQVGWHRELPQALEQNPRVSADVAQRLLAERAKDGIVPRVEDTARQAAELDHRVRIAPRIRAGAALGVAGIALDLYDAAQTQREAQHLRAQGNDTAADSHLVHFGTRTVGGVTGAGLGFAAGAAAGVQTGPGLLFTGAIGSAVGAFAGEKLADEWDGRRIYRQTDREGRTWTFDPDRPGLGWHREAAIDDRDDGLDNARAGIVRAAPALADELDYKATAVSLELKLGAPSVPRDPFAQPAADGDTPSSRPSPWVRDADTGQWTRVVYGPFVERGMTPRQTETATPERAAELDRQAAAIVLENARLAPAALAARYEDAYLRHGWAAHGPMPEAVTRARSDFDTLLGSDGNRYRRGEDGEWRHDGLLSDRIARGNLKHELEATREVLQATLPPRQAHAPLSAAAVPRSEDEAVRDALRGAYAHAGVAVDEKALSAGTQAVRAALAAHRLAAGDAAVQLRRDGDGRYGPDSGIAILARQPDGELRIIALVRAEDLARARQASEAPAMREPAPPATTPVSPPPMPSDLRDPLHPGHAAYRQSLGHVHRMEASHGIASGPHSEGLAAAVAVAVEREGLRVQRLDLDRASGQVFAVERGPYPEFTERRVPIDTRDALSAGFEAHARQWLLARSPHYADACAPPPERTPEATAALARLSPQDRALFERIRRDVPAAIADDAVAQAMLEAKRNGIDRAEAVDRTMLVGDRLWVAGNVPGLRASVDLAAPAPPLMQTLQDSHAFDQQHERERAHEAEQRIQSATAHRLMA</sequence>
<dbReference type="Pfam" id="PF06414">
    <property type="entry name" value="Zeta_toxin"/>
    <property type="match status" value="1"/>
</dbReference>
<protein>
    <recommendedName>
        <fullName evidence="8">Zeta toxin</fullName>
    </recommendedName>
</protein>
<feature type="domain" description="Zeta toxin" evidence="4">
    <location>
        <begin position="2"/>
        <end position="158"/>
    </location>
</feature>
<dbReference type="EMBL" id="BNCF01000014">
    <property type="protein sequence ID" value="GHE40674.1"/>
    <property type="molecule type" value="Genomic_DNA"/>
</dbReference>
<feature type="region of interest" description="Disordered" evidence="3">
    <location>
        <begin position="420"/>
        <end position="445"/>
    </location>
</feature>
<accession>A0A918Z8Z0</accession>
<feature type="region of interest" description="Disordered" evidence="3">
    <location>
        <begin position="686"/>
        <end position="708"/>
    </location>
</feature>
<dbReference type="Gene3D" id="3.40.50.300">
    <property type="entry name" value="P-loop containing nucleotide triphosphate hydrolases"/>
    <property type="match status" value="1"/>
</dbReference>
<dbReference type="AlphaFoldDB" id="A0A918Z8Z0"/>
<comment type="caution">
    <text evidence="6">The sequence shown here is derived from an EMBL/GenBank/DDBJ whole genome shotgun (WGS) entry which is preliminary data.</text>
</comment>
<evidence type="ECO:0000256" key="3">
    <source>
        <dbReference type="SAM" id="MobiDB-lite"/>
    </source>
</evidence>
<feature type="compositionally biased region" description="Pro residues" evidence="3">
    <location>
        <begin position="696"/>
        <end position="708"/>
    </location>
</feature>
<feature type="compositionally biased region" description="Basic and acidic residues" evidence="3">
    <location>
        <begin position="922"/>
        <end position="938"/>
    </location>
</feature>
<evidence type="ECO:0000256" key="1">
    <source>
        <dbReference type="ARBA" id="ARBA00022741"/>
    </source>
</evidence>
<evidence type="ECO:0000313" key="6">
    <source>
        <dbReference type="EMBL" id="GHE40674.1"/>
    </source>
</evidence>
<gene>
    <name evidence="6" type="ORF">GCM10007167_23400</name>
</gene>
<dbReference type="Pfam" id="PF20410">
    <property type="entry name" value="X-Tfes_XVIPCD"/>
    <property type="match status" value="1"/>
</dbReference>
<proteinExistence type="predicted"/>